<keyword evidence="6" id="KW-1185">Reference proteome</keyword>
<dbReference type="InterPro" id="IPR029052">
    <property type="entry name" value="Metallo-depent_PP-like"/>
</dbReference>
<dbReference type="Gene3D" id="3.60.21.10">
    <property type="match status" value="1"/>
</dbReference>
<dbReference type="SMART" id="SM00854">
    <property type="entry name" value="PGA_cap"/>
    <property type="match status" value="1"/>
</dbReference>
<reference evidence="5 6" key="1">
    <citation type="submission" date="2020-08" db="EMBL/GenBank/DDBJ databases">
        <title>Genomic Encyclopedia of Type Strains, Phase III (KMG-III): the genomes of soil and plant-associated and newly described type strains.</title>
        <authorList>
            <person name="Whitman W."/>
        </authorList>
    </citation>
    <scope>NUCLEOTIDE SEQUENCE [LARGE SCALE GENOMIC DNA]</scope>
    <source>
        <strain evidence="5 6">CECT 8693</strain>
    </source>
</reference>
<dbReference type="EMBL" id="JACJIP010000017">
    <property type="protein sequence ID" value="MBA9086306.1"/>
    <property type="molecule type" value="Genomic_DNA"/>
</dbReference>
<dbReference type="InterPro" id="IPR052169">
    <property type="entry name" value="CW_Biosynth-Accessory"/>
</dbReference>
<proteinExistence type="inferred from homology"/>
<evidence type="ECO:0000313" key="5">
    <source>
        <dbReference type="EMBL" id="MBA9086306.1"/>
    </source>
</evidence>
<feature type="region of interest" description="Disordered" evidence="2">
    <location>
        <begin position="51"/>
        <end position="123"/>
    </location>
</feature>
<keyword evidence="3" id="KW-1133">Transmembrane helix</keyword>
<keyword evidence="3" id="KW-0472">Membrane</keyword>
<gene>
    <name evidence="5" type="ORF">FHR92_002779</name>
</gene>
<dbReference type="SUPFAM" id="SSF56300">
    <property type="entry name" value="Metallo-dependent phosphatases"/>
    <property type="match status" value="1"/>
</dbReference>
<dbReference type="Pfam" id="PF09587">
    <property type="entry name" value="PGA_cap"/>
    <property type="match status" value="1"/>
</dbReference>
<dbReference type="CDD" id="cd07381">
    <property type="entry name" value="MPP_CapA"/>
    <property type="match status" value="1"/>
</dbReference>
<dbReference type="RefSeq" id="WP_246334222.1">
    <property type="nucleotide sequence ID" value="NZ_JACJIP010000017.1"/>
</dbReference>
<feature type="compositionally biased region" description="Acidic residues" evidence="2">
    <location>
        <begin position="84"/>
        <end position="94"/>
    </location>
</feature>
<feature type="domain" description="Capsule synthesis protein CapA" evidence="4">
    <location>
        <begin position="131"/>
        <end position="371"/>
    </location>
</feature>
<name>A0A7W3SU54_9BACL</name>
<dbReference type="Proteomes" id="UP000567067">
    <property type="component" value="Unassembled WGS sequence"/>
</dbReference>
<evidence type="ECO:0000313" key="6">
    <source>
        <dbReference type="Proteomes" id="UP000567067"/>
    </source>
</evidence>
<feature type="transmembrane region" description="Helical" evidence="3">
    <location>
        <begin position="20"/>
        <end position="45"/>
    </location>
</feature>
<sequence length="441" mass="48760">MMYPPRSEKNKQKKKERQRVVSRFWMILNLSLIMIILVLGVYFVLEDRSVKGNSDNTEIPDSSFVSDPQTDDSDTADVDRIDEADNPLDQEQDSSEPSGQTLEETVDGEDSSQGEAAPPEHNGGEAEQELLIHFGGDTIFSDKVAVKLNEEGYDYPYEYVRELFQNDDLTVVNLETPVTERGVGAENKTFVFKSSPKTLPEMVKAGIDAVNLANNHSLDQGVEGLLDTIDHLKDNHILHVGAGKNRNDAFTPIYVERKGIKIAICGFSRVIPHESWSAEKKRAGVAATYNSEMAVKAIQAARKNADLVLVVVHWGKERATELEKHQTSLAHEYIDAGADLIIGGHPHVLQGIEKYKNKWIAYSSGNFIFTKSKDPKTWDTAVFSAKCTKKGDCDLSLIPYRTELGRPVPVSEEDGAGILKMVEGLSPGIKIDASGNVKTEN</sequence>
<keyword evidence="3" id="KW-0812">Transmembrane</keyword>
<dbReference type="AlphaFoldDB" id="A0A7W3SU54"/>
<organism evidence="5 6">
    <name type="scientific">Fontibacillus solani</name>
    <dbReference type="NCBI Taxonomy" id="1572857"/>
    <lineage>
        <taxon>Bacteria</taxon>
        <taxon>Bacillati</taxon>
        <taxon>Bacillota</taxon>
        <taxon>Bacilli</taxon>
        <taxon>Bacillales</taxon>
        <taxon>Paenibacillaceae</taxon>
        <taxon>Fontibacillus</taxon>
    </lineage>
</organism>
<accession>A0A7W3SU54</accession>
<dbReference type="InterPro" id="IPR019079">
    <property type="entry name" value="Capsule_synth_CapA"/>
</dbReference>
<feature type="compositionally biased region" description="Polar residues" evidence="2">
    <location>
        <begin position="51"/>
        <end position="68"/>
    </location>
</feature>
<dbReference type="PANTHER" id="PTHR33393:SF13">
    <property type="entry name" value="PGA BIOSYNTHESIS PROTEIN CAPA"/>
    <property type="match status" value="1"/>
</dbReference>
<evidence type="ECO:0000256" key="1">
    <source>
        <dbReference type="ARBA" id="ARBA00005662"/>
    </source>
</evidence>
<comment type="similarity">
    <text evidence="1">Belongs to the CapA family.</text>
</comment>
<dbReference type="PANTHER" id="PTHR33393">
    <property type="entry name" value="POLYGLUTAMINE SYNTHESIS ACCESSORY PROTEIN RV0574C-RELATED"/>
    <property type="match status" value="1"/>
</dbReference>
<comment type="caution">
    <text evidence="5">The sequence shown here is derived from an EMBL/GenBank/DDBJ whole genome shotgun (WGS) entry which is preliminary data.</text>
</comment>
<evidence type="ECO:0000256" key="3">
    <source>
        <dbReference type="SAM" id="Phobius"/>
    </source>
</evidence>
<evidence type="ECO:0000259" key="4">
    <source>
        <dbReference type="SMART" id="SM00854"/>
    </source>
</evidence>
<evidence type="ECO:0000256" key="2">
    <source>
        <dbReference type="SAM" id="MobiDB-lite"/>
    </source>
</evidence>
<protein>
    <submittedName>
        <fullName evidence="5">Poly-gamma-glutamate synthesis protein (Capsule biosynthesis protein)</fullName>
    </submittedName>
</protein>